<dbReference type="GO" id="GO:0005654">
    <property type="term" value="C:nucleoplasm"/>
    <property type="evidence" value="ECO:0007669"/>
    <property type="project" value="TreeGrafter"/>
</dbReference>
<dbReference type="GO" id="GO:0006401">
    <property type="term" value="P:RNA catabolic process"/>
    <property type="evidence" value="ECO:0007669"/>
    <property type="project" value="TreeGrafter"/>
</dbReference>
<name>A0AAF0IPN0_9BASI</name>
<sequence length="300" mass="32366">MVSTILAGIKHASGLSPDVERITEPNLRGFVRQFLNAGDYLFNAGVSFAQHSNYFRATGTPGHISLFGEDGLHIRQYPGPSERKCYFVLSEADARLYEVLIVRPDAPHARSWFVGHTDGVPRSDAPGAVVRDGALRILSPIDPLFVLLGLLADVDARHFYPLDDLAESAAELHARRRAASVPDGGEARPWPDIAPFLMHNAMAAHLPRLCDTQSEVAADTGCLYRLSMHKIHAELDAKRARLAQSAVCDAAPETFGRQVRKALANAHSATDAEVAAAQAETARAMVLAYCPPSVAAGWAA</sequence>
<evidence type="ECO:0000313" key="2">
    <source>
        <dbReference type="Proteomes" id="UP001216638"/>
    </source>
</evidence>
<dbReference type="InterPro" id="IPR040456">
    <property type="entry name" value="RNase_H2_suB"/>
</dbReference>
<dbReference type="EMBL" id="CP119953">
    <property type="protein sequence ID" value="WFC96422.1"/>
    <property type="molecule type" value="Genomic_DNA"/>
</dbReference>
<gene>
    <name evidence="1" type="ORF">MBRA1_003079</name>
</gene>
<dbReference type="AlphaFoldDB" id="A0AAF0IPN0"/>
<protein>
    <submittedName>
        <fullName evidence="1">Uncharacterized protein</fullName>
    </submittedName>
</protein>
<dbReference type="InterPro" id="IPR013726">
    <property type="entry name" value="Mitofissin"/>
</dbReference>
<dbReference type="Gene3D" id="1.10.20.120">
    <property type="match status" value="1"/>
</dbReference>
<dbReference type="GO" id="GO:0032299">
    <property type="term" value="C:ribonuclease H2 complex"/>
    <property type="evidence" value="ECO:0007669"/>
    <property type="project" value="InterPro"/>
</dbReference>
<dbReference type="PANTHER" id="PTHR13383:SF11">
    <property type="entry name" value="RIBONUCLEASE H2 SUBUNIT B"/>
    <property type="match status" value="1"/>
</dbReference>
<organism evidence="1 2">
    <name type="scientific">Malassezia brasiliensis</name>
    <dbReference type="NCBI Taxonomy" id="1821822"/>
    <lineage>
        <taxon>Eukaryota</taxon>
        <taxon>Fungi</taxon>
        <taxon>Dikarya</taxon>
        <taxon>Basidiomycota</taxon>
        <taxon>Ustilaginomycotina</taxon>
        <taxon>Malasseziomycetes</taxon>
        <taxon>Malasseziales</taxon>
        <taxon>Malasseziaceae</taxon>
        <taxon>Malassezia</taxon>
    </lineage>
</organism>
<reference evidence="1" key="1">
    <citation type="submission" date="2023-03" db="EMBL/GenBank/DDBJ databases">
        <title>Mating type loci evolution in Malassezia.</title>
        <authorList>
            <person name="Coelho M.A."/>
        </authorList>
    </citation>
    <scope>NUCLEOTIDE SEQUENCE</scope>
    <source>
        <strain evidence="1">CBS 14135</strain>
    </source>
</reference>
<dbReference type="Pfam" id="PF08520">
    <property type="entry name" value="Mitofissin"/>
    <property type="match status" value="1"/>
</dbReference>
<keyword evidence="2" id="KW-1185">Reference proteome</keyword>
<dbReference type="Proteomes" id="UP001216638">
    <property type="component" value="Chromosome 3"/>
</dbReference>
<accession>A0AAF0IPN0</accession>
<proteinExistence type="predicted"/>
<evidence type="ECO:0000313" key="1">
    <source>
        <dbReference type="EMBL" id="WFC96422.1"/>
    </source>
</evidence>
<dbReference type="PANTHER" id="PTHR13383">
    <property type="entry name" value="RIBONUCLEASE H2 SUBUNIT B"/>
    <property type="match status" value="1"/>
</dbReference>